<dbReference type="InterPro" id="IPR051799">
    <property type="entry name" value="NADH_flavin_oxidoreductase"/>
</dbReference>
<dbReference type="CDD" id="cd04733">
    <property type="entry name" value="OYE_like_2_FMN"/>
    <property type="match status" value="1"/>
</dbReference>
<protein>
    <submittedName>
        <fullName evidence="7">NADH oxidase</fullName>
    </submittedName>
</protein>
<reference evidence="7 8" key="1">
    <citation type="submission" date="2019-04" db="EMBL/GenBank/DDBJ databases">
        <title>Fungal friends and foes A comparative genomics study of 23 Aspergillus species from section Flavi.</title>
        <authorList>
            <consortium name="DOE Joint Genome Institute"/>
            <person name="Kjaerbolling I."/>
            <person name="Vesth T.C."/>
            <person name="Frisvad J.C."/>
            <person name="Nybo J.L."/>
            <person name="Theobald S."/>
            <person name="Kildgaard S."/>
            <person name="Petersen T.I."/>
            <person name="Kuo A."/>
            <person name="Sato A."/>
            <person name="Lyhne E.K."/>
            <person name="Kogle M.E."/>
            <person name="Wiebenga A."/>
            <person name="Kun R.S."/>
            <person name="Lubbers R.J."/>
            <person name="Makela M.R."/>
            <person name="Barry K."/>
            <person name="Chovatia M."/>
            <person name="Clum A."/>
            <person name="Daum C."/>
            <person name="Haridas S."/>
            <person name="He G."/>
            <person name="LaButti K."/>
            <person name="Lipzen A."/>
            <person name="Mondo S."/>
            <person name="Pangilinan J."/>
            <person name="Riley R."/>
            <person name="Salamov A."/>
            <person name="Simmons B.A."/>
            <person name="Magnuson J.K."/>
            <person name="Henrissat B."/>
            <person name="Mortensen U.H."/>
            <person name="Larsen T.O."/>
            <person name="De vries R.P."/>
            <person name="Grigoriev I.V."/>
            <person name="Machida M."/>
            <person name="Baker S.E."/>
            <person name="Andersen M.R."/>
        </authorList>
    </citation>
    <scope>NUCLEOTIDE SEQUENCE [LARGE SCALE GENOMIC DNA]</scope>
    <source>
        <strain evidence="7 8">CBS 117635</strain>
    </source>
</reference>
<dbReference type="InterPro" id="IPR001155">
    <property type="entry name" value="OxRdtase_FMN_N"/>
</dbReference>
<dbReference type="Proteomes" id="UP000326289">
    <property type="component" value="Unassembled WGS sequence"/>
</dbReference>
<gene>
    <name evidence="7" type="ORF">BDV30DRAFT_191020</name>
</gene>
<proteinExistence type="inferred from homology"/>
<dbReference type="EMBL" id="ML732851">
    <property type="protein sequence ID" value="KAB8269202.1"/>
    <property type="molecule type" value="Genomic_DNA"/>
</dbReference>
<keyword evidence="4" id="KW-0560">Oxidoreductase</keyword>
<dbReference type="SUPFAM" id="SSF51395">
    <property type="entry name" value="FMN-linked oxidoreductases"/>
    <property type="match status" value="1"/>
</dbReference>
<keyword evidence="3" id="KW-0288">FMN</keyword>
<evidence type="ECO:0000259" key="6">
    <source>
        <dbReference type="Pfam" id="PF00724"/>
    </source>
</evidence>
<dbReference type="PANTHER" id="PTHR43656:SF5">
    <property type="entry name" value="NADH:FLAVIN OXIDOREDUCTASE_NADH OXIDASE N-TERMINAL DOMAIN-CONTAINING PROTEIN"/>
    <property type="match status" value="1"/>
</dbReference>
<evidence type="ECO:0000256" key="3">
    <source>
        <dbReference type="ARBA" id="ARBA00022643"/>
    </source>
</evidence>
<dbReference type="PANTHER" id="PTHR43656">
    <property type="entry name" value="BINDING OXIDOREDUCTASE, PUTATIVE (AFU_ORTHOLOGUE AFUA_2G08260)-RELATED"/>
    <property type="match status" value="1"/>
</dbReference>
<evidence type="ECO:0000313" key="8">
    <source>
        <dbReference type="Proteomes" id="UP000326289"/>
    </source>
</evidence>
<dbReference type="Pfam" id="PF00724">
    <property type="entry name" value="Oxidored_FMN"/>
    <property type="match status" value="1"/>
</dbReference>
<evidence type="ECO:0000256" key="4">
    <source>
        <dbReference type="ARBA" id="ARBA00023002"/>
    </source>
</evidence>
<keyword evidence="8" id="KW-1185">Reference proteome</keyword>
<evidence type="ECO:0000256" key="5">
    <source>
        <dbReference type="SAM" id="MobiDB-lite"/>
    </source>
</evidence>
<keyword evidence="2" id="KW-0285">Flavoprotein</keyword>
<comment type="similarity">
    <text evidence="1">Belongs to the NADH:flavin oxidoreductase/NADH oxidase family.</text>
</comment>
<evidence type="ECO:0000313" key="7">
    <source>
        <dbReference type="EMBL" id="KAB8269202.1"/>
    </source>
</evidence>
<accession>A0A5N6IRA1</accession>
<feature type="domain" description="NADH:flavin oxidoreductase/NADH oxidase N-terminal" evidence="6">
    <location>
        <begin position="28"/>
        <end position="361"/>
    </location>
</feature>
<organism evidence="7 8">
    <name type="scientific">Aspergillus minisclerotigenes</name>
    <dbReference type="NCBI Taxonomy" id="656917"/>
    <lineage>
        <taxon>Eukaryota</taxon>
        <taxon>Fungi</taxon>
        <taxon>Dikarya</taxon>
        <taxon>Ascomycota</taxon>
        <taxon>Pezizomycotina</taxon>
        <taxon>Eurotiomycetes</taxon>
        <taxon>Eurotiomycetidae</taxon>
        <taxon>Eurotiales</taxon>
        <taxon>Aspergillaceae</taxon>
        <taxon>Aspergillus</taxon>
        <taxon>Aspergillus subgen. Circumdati</taxon>
    </lineage>
</organism>
<evidence type="ECO:0000256" key="1">
    <source>
        <dbReference type="ARBA" id="ARBA00005979"/>
    </source>
</evidence>
<feature type="region of interest" description="Disordered" evidence="5">
    <location>
        <begin position="127"/>
        <end position="146"/>
    </location>
</feature>
<dbReference type="InterPro" id="IPR013785">
    <property type="entry name" value="Aldolase_TIM"/>
</dbReference>
<name>A0A5N6IRA1_9EURO</name>
<evidence type="ECO:0000256" key="2">
    <source>
        <dbReference type="ARBA" id="ARBA00022630"/>
    </source>
</evidence>
<dbReference type="GO" id="GO:0010181">
    <property type="term" value="F:FMN binding"/>
    <property type="evidence" value="ECO:0007669"/>
    <property type="project" value="InterPro"/>
</dbReference>
<sequence length="443" mass="48103">MARAGQAVDPSPLGEPLEFHFARRSAPNRFLKAAMSERMCSWSEENPSACGIPSRELIETYRTWGRGNIGAIVTGNVMIDPNHIEAEGNPIIPPNAPFSGERFDQFANLAAAARANGSLILAQISHPGRQTPSHRQPKPISASDVPLDTENMGNSFAVPRAATGDDIKTIIKGFAHAAEFLDRAGYDGIELHAAHGYLLNQFLSRATNLRTDKYGGSLTNRMRLILEIRAAITEKVRPGFIVGIKINSVEFQLNGIVPNEACELCCGLEEHRFDFVELSGGKYKNLEDDDAKHIISKRHEAFFLDVAQKVVSSLTKMISYLTGGFRSTAGMIEGLQTVDGIGLARPFCQEPFLCHDILSGRIPGAIIPVMDQLNYQLTVAAACIQMRQIGNKVQPVDLSSQDAVAAVTAAVEGWLEQKAIGRSEEAFKPPFLPGDVAPLSVEA</sequence>
<dbReference type="Gene3D" id="3.20.20.70">
    <property type="entry name" value="Aldolase class I"/>
    <property type="match status" value="1"/>
</dbReference>
<dbReference type="AlphaFoldDB" id="A0A5N6IRA1"/>
<dbReference type="GO" id="GO:0016491">
    <property type="term" value="F:oxidoreductase activity"/>
    <property type="evidence" value="ECO:0007669"/>
    <property type="project" value="UniProtKB-KW"/>
</dbReference>